<dbReference type="AlphaFoldDB" id="A0A7M7MY60"/>
<evidence type="ECO:0000313" key="4">
    <source>
        <dbReference type="Proteomes" id="UP000005203"/>
    </source>
</evidence>
<dbReference type="GO" id="GO:0016020">
    <property type="term" value="C:membrane"/>
    <property type="evidence" value="ECO:0007669"/>
    <property type="project" value="TreeGrafter"/>
</dbReference>
<protein>
    <submittedName>
        <fullName evidence="5">Uncharacterized protein LOC413056</fullName>
    </submittedName>
</protein>
<feature type="chain" id="PRO_5044660771" evidence="1">
    <location>
        <begin position="23"/>
        <end position="717"/>
    </location>
</feature>
<keyword evidence="4" id="KW-1185">Reference proteome</keyword>
<organism evidence="3">
    <name type="scientific">Apis mellifera</name>
    <name type="common">Honeybee</name>
    <dbReference type="NCBI Taxonomy" id="7460"/>
    <lineage>
        <taxon>Eukaryota</taxon>
        <taxon>Metazoa</taxon>
        <taxon>Ecdysozoa</taxon>
        <taxon>Arthropoda</taxon>
        <taxon>Hexapoda</taxon>
        <taxon>Insecta</taxon>
        <taxon>Pterygota</taxon>
        <taxon>Neoptera</taxon>
        <taxon>Endopterygota</taxon>
        <taxon>Hymenoptera</taxon>
        <taxon>Apocrita</taxon>
        <taxon>Aculeata</taxon>
        <taxon>Apoidea</taxon>
        <taxon>Anthophila</taxon>
        <taxon>Apidae</taxon>
        <taxon>Apis</taxon>
    </lineage>
</organism>
<dbReference type="InterPro" id="IPR036865">
    <property type="entry name" value="CRAL-TRIO_dom_sf"/>
</dbReference>
<reference evidence="5" key="2">
    <citation type="submission" date="2025-04" db="UniProtKB">
        <authorList>
            <consortium name="RefSeq"/>
        </authorList>
    </citation>
    <scope>IDENTIFICATION</scope>
    <source>
        <strain evidence="5">DH4</strain>
        <tissue evidence="5">Whole body</tissue>
    </source>
</reference>
<dbReference type="SUPFAM" id="SSF52087">
    <property type="entry name" value="CRAL/TRIO domain"/>
    <property type="match status" value="2"/>
</dbReference>
<gene>
    <name evidence="5" type="primary">LOC413056</name>
</gene>
<dbReference type="PROSITE" id="PS50191">
    <property type="entry name" value="CRAL_TRIO"/>
    <property type="match status" value="2"/>
</dbReference>
<accession>A0A8B8HDD6</accession>
<dbReference type="PRINTS" id="PR00180">
    <property type="entry name" value="CRETINALDHBP"/>
</dbReference>
<sequence>MNTFSTLNLVLLLHNTLHHTNSSPINLCYELKIKTSTISFTLRRDIKPILFATSVLFFCLILNRCSQGQRYFCQFQQSCEGNMATKKMIPVPYPFSMEEELKKNPKLKISDIEMLREWCEKQQHLPKPSDLHLIMFLHSNYYSIEAAKNTIENFFTIRSHVPEFFSNRDPLGSKELRQIFNVVFATELPGLSKQGHKILFAKLIDTDPSHYSFEDSCKYFFMESDLIGLRNGICDGYIFIGDSANVSLGHVGRINPMGMKKLVTYIQEGIPVRLKGIHFINTPSVMDVIINMAKPFMKKEFWNMIHLHSSLNTLEEFVSLDLLPNEIGGKAGSIIQMHENEIKEIDDKREWFIEEVKLSTVDESLRIGKNKIANDFFGVEGTFKKLEIDEYKVQGISKLIILYNYKFFFYHIKFIRNMGTFQRISYEEELKKNPELKDEDIQILKEWYKKQPHLPQITDSELALFLHSNYYKIEATKTTIDTYFTIKSHVPEFFSNRDPLGSKELRKSFQTVTIQVLENKTPEGYAILYGRLIDPDPSNYVYNDTMKYLSMTLDLWLYKEGTTNGHIILFDMKNVVFGHAARLNPVGLKKYLIYLQEALPVRLKGFHFMNITSVMDVILNMMKPFMKKELLDMLHTHTTLDTLSKFIPIDILPNEAGGKAGSLMEFHKKTIKMLEENRDWFIQEEMKVVNESLRMGKGKTATDLFGVEGTFKKLDID</sequence>
<dbReference type="PANTHER" id="PTHR10174">
    <property type="entry name" value="ALPHA-TOCOPHEROL TRANSFER PROTEIN-RELATED"/>
    <property type="match status" value="1"/>
</dbReference>
<dbReference type="SMART" id="SM00516">
    <property type="entry name" value="SEC14"/>
    <property type="match status" value="2"/>
</dbReference>
<feature type="signal peptide" evidence="1">
    <location>
        <begin position="1"/>
        <end position="22"/>
    </location>
</feature>
<accession>A0A7M7MY60</accession>
<dbReference type="Pfam" id="PF00650">
    <property type="entry name" value="CRAL_TRIO"/>
    <property type="match status" value="2"/>
</dbReference>
<feature type="domain" description="CRAL-TRIO" evidence="2">
    <location>
        <begin position="176"/>
        <end position="335"/>
    </location>
</feature>
<dbReference type="Gene3D" id="3.40.525.10">
    <property type="entry name" value="CRAL-TRIO lipid binding domain"/>
    <property type="match status" value="2"/>
</dbReference>
<dbReference type="EnsemblMetazoa" id="XM_026446267">
    <property type="protein sequence ID" value="XP_026302052"/>
    <property type="gene ID" value="LOC413056"/>
</dbReference>
<dbReference type="GO" id="GO:1902936">
    <property type="term" value="F:phosphatidylinositol bisphosphate binding"/>
    <property type="evidence" value="ECO:0007669"/>
    <property type="project" value="TreeGrafter"/>
</dbReference>
<dbReference type="RefSeq" id="XP_026302052.1">
    <property type="nucleotide sequence ID" value="XM_026446267.1"/>
</dbReference>
<proteinExistence type="predicted"/>
<reference evidence="3" key="1">
    <citation type="submission" date="2021-01" db="UniProtKB">
        <authorList>
            <consortium name="EnsemblMetazoa"/>
        </authorList>
    </citation>
    <scope>IDENTIFICATION</scope>
    <source>
        <strain evidence="3">DH4</strain>
    </source>
</reference>
<dbReference type="CDD" id="cd00170">
    <property type="entry name" value="SEC14"/>
    <property type="match status" value="2"/>
</dbReference>
<feature type="domain" description="CRAL-TRIO" evidence="2">
    <location>
        <begin position="502"/>
        <end position="664"/>
    </location>
</feature>
<dbReference type="InterPro" id="IPR036273">
    <property type="entry name" value="CRAL/TRIO_N_dom_sf"/>
</dbReference>
<dbReference type="PANTHER" id="PTHR10174:SF213">
    <property type="entry name" value="CRAL-TRIO DOMAIN-CONTAINING PROTEIN"/>
    <property type="match status" value="1"/>
</dbReference>
<evidence type="ECO:0000259" key="2">
    <source>
        <dbReference type="PROSITE" id="PS50191"/>
    </source>
</evidence>
<keyword evidence="1" id="KW-0732">Signal</keyword>
<evidence type="ECO:0000313" key="5">
    <source>
        <dbReference type="RefSeq" id="XP_026302052.1"/>
    </source>
</evidence>
<name>A0A7M7MY60_APIME</name>
<evidence type="ECO:0000256" key="1">
    <source>
        <dbReference type="SAM" id="SignalP"/>
    </source>
</evidence>
<dbReference type="Gene3D" id="1.20.5.1200">
    <property type="entry name" value="Alpha-tocopherol transfer"/>
    <property type="match status" value="1"/>
</dbReference>
<dbReference type="Proteomes" id="UP000005203">
    <property type="component" value="Linkage group LG1"/>
</dbReference>
<dbReference type="KEGG" id="ame:413056"/>
<dbReference type="GeneID" id="413056"/>
<dbReference type="SUPFAM" id="SSF46938">
    <property type="entry name" value="CRAL/TRIO N-terminal domain"/>
    <property type="match status" value="2"/>
</dbReference>
<dbReference type="InterPro" id="IPR001251">
    <property type="entry name" value="CRAL-TRIO_dom"/>
</dbReference>
<evidence type="ECO:0000313" key="3">
    <source>
        <dbReference type="EnsemblMetazoa" id="XP_026302052"/>
    </source>
</evidence>
<dbReference type="OrthoDB" id="6432525at2759"/>
<reference evidence="4" key="3">
    <citation type="submission" date="2025-05" db="UniProtKB">
        <authorList>
            <consortium name="RefSeq"/>
        </authorList>
    </citation>
    <scope>NUCLEOTIDE SEQUENCE [LARGE SCALE GENOMIC DNA]</scope>
    <source>
        <strain evidence="4">DH4</strain>
    </source>
</reference>